<keyword evidence="3" id="KW-1185">Reference proteome</keyword>
<keyword evidence="1" id="KW-1133">Transmembrane helix</keyword>
<evidence type="ECO:0000313" key="3">
    <source>
        <dbReference type="Proteomes" id="UP001385951"/>
    </source>
</evidence>
<organism evidence="2 3">
    <name type="scientific">Cerrena zonata</name>
    <dbReference type="NCBI Taxonomy" id="2478898"/>
    <lineage>
        <taxon>Eukaryota</taxon>
        <taxon>Fungi</taxon>
        <taxon>Dikarya</taxon>
        <taxon>Basidiomycota</taxon>
        <taxon>Agaricomycotina</taxon>
        <taxon>Agaricomycetes</taxon>
        <taxon>Polyporales</taxon>
        <taxon>Cerrenaceae</taxon>
        <taxon>Cerrena</taxon>
    </lineage>
</organism>
<evidence type="ECO:0000313" key="2">
    <source>
        <dbReference type="EMBL" id="KAK7676675.1"/>
    </source>
</evidence>
<proteinExistence type="predicted"/>
<accession>A0AAW0FJ59</accession>
<dbReference type="Proteomes" id="UP001385951">
    <property type="component" value="Unassembled WGS sequence"/>
</dbReference>
<reference evidence="2 3" key="1">
    <citation type="submission" date="2022-09" db="EMBL/GenBank/DDBJ databases">
        <authorList>
            <person name="Palmer J.M."/>
        </authorList>
    </citation>
    <scope>NUCLEOTIDE SEQUENCE [LARGE SCALE GENOMIC DNA]</scope>
    <source>
        <strain evidence="2 3">DSM 7382</strain>
    </source>
</reference>
<evidence type="ECO:0000256" key="1">
    <source>
        <dbReference type="SAM" id="Phobius"/>
    </source>
</evidence>
<sequence length="220" mass="25242">MRRTQLDSTPNYRTNSAHVGIVVQKRILAIIVIVDIEGCRAPRTIRVSMSQLQSEYTMRILNHLEMIGLKKQEGAVLFLIVYLHIYIAALPHRAYGHRASPHHTLFLVLMAYKNTIRSFGPLLAKILVSEDRMESLDRLYSPLMDPERPPHAGMCRQISFDTATRPRLEALLEVSAHTLFPQNIHAAGRHLYPYQMMSHFASSRMGIFRLPITHHVTHVF</sequence>
<protein>
    <submittedName>
        <fullName evidence="2">Uncharacterized protein</fullName>
    </submittedName>
</protein>
<keyword evidence="1" id="KW-0812">Transmembrane</keyword>
<keyword evidence="1" id="KW-0472">Membrane</keyword>
<dbReference type="AlphaFoldDB" id="A0AAW0FJ59"/>
<feature type="transmembrane region" description="Helical" evidence="1">
    <location>
        <begin position="74"/>
        <end position="92"/>
    </location>
</feature>
<comment type="caution">
    <text evidence="2">The sequence shown here is derived from an EMBL/GenBank/DDBJ whole genome shotgun (WGS) entry which is preliminary data.</text>
</comment>
<gene>
    <name evidence="2" type="ORF">QCA50_020357</name>
</gene>
<dbReference type="EMBL" id="JASBNA010000108">
    <property type="protein sequence ID" value="KAK7676675.1"/>
    <property type="molecule type" value="Genomic_DNA"/>
</dbReference>
<name>A0AAW0FJ59_9APHY</name>